<keyword evidence="1" id="KW-1133">Transmembrane helix</keyword>
<accession>A0A3A1TWA7</accession>
<organism evidence="2 3">
    <name type="scientific">Amnibacterium setariae</name>
    <dbReference type="NCBI Taxonomy" id="2306585"/>
    <lineage>
        <taxon>Bacteria</taxon>
        <taxon>Bacillati</taxon>
        <taxon>Actinomycetota</taxon>
        <taxon>Actinomycetes</taxon>
        <taxon>Micrococcales</taxon>
        <taxon>Microbacteriaceae</taxon>
        <taxon>Amnibacterium</taxon>
    </lineage>
</organism>
<dbReference type="AlphaFoldDB" id="A0A3A1TWA7"/>
<keyword evidence="1" id="KW-0812">Transmembrane</keyword>
<keyword evidence="3" id="KW-1185">Reference proteome</keyword>
<dbReference type="Proteomes" id="UP000265742">
    <property type="component" value="Unassembled WGS sequence"/>
</dbReference>
<dbReference type="RefSeq" id="WP_119482197.1">
    <property type="nucleotide sequence ID" value="NZ_QXTG01000002.1"/>
</dbReference>
<evidence type="ECO:0000313" key="3">
    <source>
        <dbReference type="Proteomes" id="UP000265742"/>
    </source>
</evidence>
<protein>
    <submittedName>
        <fullName evidence="2">Uncharacterized protein</fullName>
    </submittedName>
</protein>
<gene>
    <name evidence="2" type="ORF">D1781_10180</name>
</gene>
<comment type="caution">
    <text evidence="2">The sequence shown here is derived from an EMBL/GenBank/DDBJ whole genome shotgun (WGS) entry which is preliminary data.</text>
</comment>
<reference evidence="3" key="1">
    <citation type="submission" date="2018-09" db="EMBL/GenBank/DDBJ databases">
        <authorList>
            <person name="Kim I."/>
        </authorList>
    </citation>
    <scope>NUCLEOTIDE SEQUENCE [LARGE SCALE GENOMIC DNA]</scope>
    <source>
        <strain evidence="3">DD4a</strain>
    </source>
</reference>
<keyword evidence="1" id="KW-0472">Membrane</keyword>
<sequence length="69" mass="7178">MSRGARILLLVLGLVALVTGGVWIGQGANLIPGSFMTGDRTWLAIGLVVAVVGVVLIAAALRRGRRPTR</sequence>
<proteinExistence type="predicted"/>
<evidence type="ECO:0000313" key="2">
    <source>
        <dbReference type="EMBL" id="RIX27888.1"/>
    </source>
</evidence>
<name>A0A3A1TWA7_9MICO</name>
<dbReference type="EMBL" id="QXTG01000002">
    <property type="protein sequence ID" value="RIX27888.1"/>
    <property type="molecule type" value="Genomic_DNA"/>
</dbReference>
<feature type="transmembrane region" description="Helical" evidence="1">
    <location>
        <begin position="43"/>
        <end position="61"/>
    </location>
</feature>
<evidence type="ECO:0000256" key="1">
    <source>
        <dbReference type="SAM" id="Phobius"/>
    </source>
</evidence>